<dbReference type="AlphaFoldDB" id="A0A2A2CYD2"/>
<evidence type="ECO:0000313" key="1">
    <source>
        <dbReference type="EMBL" id="PAU44120.1"/>
    </source>
</evidence>
<sequence length="204" mass="22069">MDVLALLEAASLLPPHGTPTDNTLTADDLWDYLAHDQWEIALTLLEELRGTDPLPTGFWKSMAEAAEELRLERSRAWCWWRWGETRSGVLRAELTLRPAAETGRLLPVLGAGVLRPLWNVGNRAPDGGISLNIASLWVENALELPPGGTALVRLLPLTPSQWRHVAPGDVLTMHESAPVAGTATVLEVGPPVEPPLPAAGEGPR</sequence>
<dbReference type="RefSeq" id="WP_095585234.1">
    <property type="nucleotide sequence ID" value="NZ_JAJQQQ010000011.1"/>
</dbReference>
<dbReference type="Proteomes" id="UP000218944">
    <property type="component" value="Unassembled WGS sequence"/>
</dbReference>
<proteinExistence type="predicted"/>
<evidence type="ECO:0000313" key="2">
    <source>
        <dbReference type="Proteomes" id="UP000218944"/>
    </source>
</evidence>
<gene>
    <name evidence="1" type="ORF">CK936_36545</name>
</gene>
<reference evidence="1 2" key="1">
    <citation type="submission" date="2017-08" db="EMBL/GenBank/DDBJ databases">
        <title>Genome sequence of Streptomyces albireticuli NRRL B-1670.</title>
        <authorList>
            <person name="Graham D.E."/>
            <person name="Mahan K.M."/>
            <person name="Klingeman D.M."/>
            <person name="Hettich R.L."/>
            <person name="Parry R.J."/>
            <person name="Spain J.C."/>
        </authorList>
    </citation>
    <scope>NUCLEOTIDE SEQUENCE [LARGE SCALE GENOMIC DNA]</scope>
    <source>
        <strain evidence="1 2">NRRL B-1670</strain>
    </source>
</reference>
<organism evidence="1 2">
    <name type="scientific">Streptomyces albireticuli</name>
    <dbReference type="NCBI Taxonomy" id="1940"/>
    <lineage>
        <taxon>Bacteria</taxon>
        <taxon>Bacillati</taxon>
        <taxon>Actinomycetota</taxon>
        <taxon>Actinomycetes</taxon>
        <taxon>Kitasatosporales</taxon>
        <taxon>Streptomycetaceae</taxon>
        <taxon>Streptomyces</taxon>
    </lineage>
</organism>
<name>A0A2A2CYD2_9ACTN</name>
<protein>
    <submittedName>
        <fullName evidence="1">Uncharacterized protein</fullName>
    </submittedName>
</protein>
<dbReference type="EMBL" id="NSJV01000703">
    <property type="protein sequence ID" value="PAU44120.1"/>
    <property type="molecule type" value="Genomic_DNA"/>
</dbReference>
<keyword evidence="2" id="KW-1185">Reference proteome</keyword>
<accession>A0A2A2CYD2</accession>
<comment type="caution">
    <text evidence="1">The sequence shown here is derived from an EMBL/GenBank/DDBJ whole genome shotgun (WGS) entry which is preliminary data.</text>
</comment>